<dbReference type="GO" id="GO:0005524">
    <property type="term" value="F:ATP binding"/>
    <property type="evidence" value="ECO:0007669"/>
    <property type="project" value="InterPro"/>
</dbReference>
<evidence type="ECO:0000256" key="3">
    <source>
        <dbReference type="ARBA" id="ARBA00023125"/>
    </source>
</evidence>
<keyword evidence="3 6" id="KW-0238">DNA-binding</keyword>
<dbReference type="Pfam" id="PF07499">
    <property type="entry name" value="RuvA_C"/>
    <property type="match status" value="1"/>
</dbReference>
<evidence type="ECO:0000313" key="9">
    <source>
        <dbReference type="Proteomes" id="UP000234881"/>
    </source>
</evidence>
<evidence type="ECO:0000256" key="5">
    <source>
        <dbReference type="ARBA" id="ARBA00023204"/>
    </source>
</evidence>
<dbReference type="GO" id="GO:0000400">
    <property type="term" value="F:four-way junction DNA binding"/>
    <property type="evidence" value="ECO:0007669"/>
    <property type="project" value="UniProtKB-UniRule"/>
</dbReference>
<dbReference type="InterPro" id="IPR000085">
    <property type="entry name" value="RuvA"/>
</dbReference>
<dbReference type="Pfam" id="PF14520">
    <property type="entry name" value="HHH_5"/>
    <property type="match status" value="1"/>
</dbReference>
<dbReference type="GO" id="GO:0009379">
    <property type="term" value="C:Holliday junction helicase complex"/>
    <property type="evidence" value="ECO:0007669"/>
    <property type="project" value="InterPro"/>
</dbReference>
<comment type="caution">
    <text evidence="6">Lacks conserved residue(s) required for the propagation of feature annotation.</text>
</comment>
<evidence type="ECO:0000259" key="7">
    <source>
        <dbReference type="SMART" id="SM00278"/>
    </source>
</evidence>
<protein>
    <recommendedName>
        <fullName evidence="6">Holliday junction branch migration complex subunit RuvA</fullName>
    </recommendedName>
</protein>
<dbReference type="InterPro" id="IPR011114">
    <property type="entry name" value="RuvA_C"/>
</dbReference>
<dbReference type="HAMAP" id="MF_00031">
    <property type="entry name" value="DNA_HJ_migration_RuvA"/>
    <property type="match status" value="1"/>
</dbReference>
<feature type="region of interest" description="Domain II" evidence="6">
    <location>
        <begin position="65"/>
        <end position="142"/>
    </location>
</feature>
<organism evidence="8 9">
    <name type="scientific">Cohaesibacter celericrescens</name>
    <dbReference type="NCBI Taxonomy" id="2067669"/>
    <lineage>
        <taxon>Bacteria</taxon>
        <taxon>Pseudomonadati</taxon>
        <taxon>Pseudomonadota</taxon>
        <taxon>Alphaproteobacteria</taxon>
        <taxon>Hyphomicrobiales</taxon>
        <taxon>Cohaesibacteraceae</taxon>
    </lineage>
</organism>
<dbReference type="Gene3D" id="2.40.50.140">
    <property type="entry name" value="Nucleic acid-binding proteins"/>
    <property type="match status" value="1"/>
</dbReference>
<comment type="caution">
    <text evidence="8">The sequence shown here is derived from an EMBL/GenBank/DDBJ whole genome shotgun (WGS) entry which is preliminary data.</text>
</comment>
<dbReference type="Gene3D" id="1.10.150.20">
    <property type="entry name" value="5' to 3' exonuclease, C-terminal subdomain"/>
    <property type="match status" value="1"/>
</dbReference>
<dbReference type="InterPro" id="IPR003583">
    <property type="entry name" value="Hlx-hairpin-Hlx_DNA-bd_motif"/>
</dbReference>
<feature type="domain" description="Helix-hairpin-helix DNA-binding motif class 1" evidence="7">
    <location>
        <begin position="108"/>
        <end position="127"/>
    </location>
</feature>
<dbReference type="SUPFAM" id="SSF46929">
    <property type="entry name" value="DNA helicase RuvA subunit, C-terminal domain"/>
    <property type="match status" value="1"/>
</dbReference>
<dbReference type="Proteomes" id="UP000234881">
    <property type="component" value="Unassembled WGS sequence"/>
</dbReference>
<proteinExistence type="inferred from homology"/>
<dbReference type="NCBIfam" id="TIGR00084">
    <property type="entry name" value="ruvA"/>
    <property type="match status" value="1"/>
</dbReference>
<dbReference type="GO" id="GO:0048476">
    <property type="term" value="C:Holliday junction resolvase complex"/>
    <property type="evidence" value="ECO:0007669"/>
    <property type="project" value="UniProtKB-UniRule"/>
</dbReference>
<dbReference type="SUPFAM" id="SSF47781">
    <property type="entry name" value="RuvA domain 2-like"/>
    <property type="match status" value="1"/>
</dbReference>
<feature type="domain" description="Helix-hairpin-helix DNA-binding motif class 1" evidence="7">
    <location>
        <begin position="73"/>
        <end position="92"/>
    </location>
</feature>
<gene>
    <name evidence="6" type="primary">ruvA</name>
    <name evidence="8" type="ORF">C0081_20615</name>
</gene>
<comment type="subcellular location">
    <subcellularLocation>
        <location evidence="6">Cytoplasm</location>
    </subcellularLocation>
</comment>
<dbReference type="RefSeq" id="WP_101535628.1">
    <property type="nucleotide sequence ID" value="NZ_JBFHIU010000079.1"/>
</dbReference>
<sequence length="205" mass="21581">MIGKLKGLIDEYADNYVIVDVGGVGYEVYCSNQTLQALPSVGEAATVLIETHVREDQIKLFGFATALERDWFRLLTTVQGVGQKVALAILSTLKISELTSAIALQDKVMVARTPGVGPKVAQRIVSELKDKTPSLSATDSAVANLQAEIELAGAPKAMAEAVSALTNLGYAPMQANAAVATVVKRDGDALGTAALIRLALKELSQ</sequence>
<comment type="similarity">
    <text evidence="6">Belongs to the RuvA family.</text>
</comment>
<keyword evidence="4 6" id="KW-0233">DNA recombination</keyword>
<evidence type="ECO:0000313" key="8">
    <source>
        <dbReference type="EMBL" id="PLW75223.1"/>
    </source>
</evidence>
<dbReference type="CDD" id="cd14332">
    <property type="entry name" value="UBA_RuvA_C"/>
    <property type="match status" value="1"/>
</dbReference>
<dbReference type="OrthoDB" id="5293449at2"/>
<dbReference type="SUPFAM" id="SSF50249">
    <property type="entry name" value="Nucleic acid-binding proteins"/>
    <property type="match status" value="1"/>
</dbReference>
<dbReference type="GO" id="GO:0005737">
    <property type="term" value="C:cytoplasm"/>
    <property type="evidence" value="ECO:0007669"/>
    <property type="project" value="UniProtKB-SubCell"/>
</dbReference>
<comment type="subunit">
    <text evidence="6">Homotetramer. Forms an RuvA(8)-RuvB(12)-Holliday junction (HJ) complex. HJ DNA is sandwiched between 2 RuvA tetramers; dsDNA enters through RuvA and exits via RuvB. An RuvB hexamer assembles on each DNA strand where it exits the tetramer. Each RuvB hexamer is contacted by two RuvA subunits (via domain III) on 2 adjacent RuvB subunits; this complex drives branch migration. In the full resolvosome a probable DNA-RuvA(4)-RuvB(12)-RuvC(2) complex forms which resolves the HJ.</text>
</comment>
<dbReference type="GO" id="GO:0009378">
    <property type="term" value="F:four-way junction helicase activity"/>
    <property type="evidence" value="ECO:0007669"/>
    <property type="project" value="InterPro"/>
</dbReference>
<keyword evidence="2 6" id="KW-0227">DNA damage</keyword>
<keyword evidence="5 6" id="KW-0234">DNA repair</keyword>
<dbReference type="AlphaFoldDB" id="A0A2N5XL42"/>
<comment type="function">
    <text evidence="6">The RuvA-RuvB-RuvC complex processes Holliday junction (HJ) DNA during genetic recombination and DNA repair, while the RuvA-RuvB complex plays an important role in the rescue of blocked DNA replication forks via replication fork reversal (RFR). RuvA specifically binds to HJ cruciform DNA, conferring on it an open structure. The RuvB hexamer acts as an ATP-dependent pump, pulling dsDNA into and through the RuvAB complex. HJ branch migration allows RuvC to scan DNA until it finds its consensus sequence, where it cleaves and resolves the cruciform DNA.</text>
</comment>
<keyword evidence="9" id="KW-1185">Reference proteome</keyword>
<dbReference type="InterPro" id="IPR013849">
    <property type="entry name" value="DNA_helicase_Holl-junc_RuvA_I"/>
</dbReference>
<comment type="domain">
    <text evidence="6">Has three domains with a flexible linker between the domains II and III and assumes an 'L' shape. Domain III is highly mobile and contacts RuvB.</text>
</comment>
<evidence type="ECO:0000256" key="1">
    <source>
        <dbReference type="ARBA" id="ARBA00022490"/>
    </source>
</evidence>
<accession>A0A2N5XL42</accession>
<dbReference type="GO" id="GO:0006281">
    <property type="term" value="P:DNA repair"/>
    <property type="evidence" value="ECO:0007669"/>
    <property type="project" value="UniProtKB-UniRule"/>
</dbReference>
<evidence type="ECO:0000256" key="4">
    <source>
        <dbReference type="ARBA" id="ARBA00023172"/>
    </source>
</evidence>
<dbReference type="InterPro" id="IPR036267">
    <property type="entry name" value="RuvA_C_sf"/>
</dbReference>
<reference evidence="8 9" key="1">
    <citation type="submission" date="2018-01" db="EMBL/GenBank/DDBJ databases">
        <title>The draft genome sequence of Cohaesibacter sp. H1304.</title>
        <authorList>
            <person name="Wang N.-N."/>
            <person name="Du Z.-J."/>
        </authorList>
    </citation>
    <scope>NUCLEOTIDE SEQUENCE [LARGE SCALE GENOMIC DNA]</scope>
    <source>
        <strain evidence="8 9">H1304</strain>
    </source>
</reference>
<dbReference type="EMBL" id="PKUQ01000054">
    <property type="protein sequence ID" value="PLW75223.1"/>
    <property type="molecule type" value="Genomic_DNA"/>
</dbReference>
<feature type="region of interest" description="Domain I" evidence="6">
    <location>
        <begin position="1"/>
        <end position="64"/>
    </location>
</feature>
<dbReference type="GO" id="GO:0006310">
    <property type="term" value="P:DNA recombination"/>
    <property type="evidence" value="ECO:0007669"/>
    <property type="project" value="UniProtKB-UniRule"/>
</dbReference>
<keyword evidence="1 6" id="KW-0963">Cytoplasm</keyword>
<dbReference type="Gene3D" id="1.10.8.10">
    <property type="entry name" value="DNA helicase RuvA subunit, C-terminal domain"/>
    <property type="match status" value="1"/>
</dbReference>
<dbReference type="SMART" id="SM00278">
    <property type="entry name" value="HhH1"/>
    <property type="match status" value="2"/>
</dbReference>
<dbReference type="InterPro" id="IPR010994">
    <property type="entry name" value="RuvA_2-like"/>
</dbReference>
<feature type="region of interest" description="Domain III" evidence="6">
    <location>
        <begin position="155"/>
        <end position="205"/>
    </location>
</feature>
<evidence type="ECO:0000256" key="6">
    <source>
        <dbReference type="HAMAP-Rule" id="MF_00031"/>
    </source>
</evidence>
<evidence type="ECO:0000256" key="2">
    <source>
        <dbReference type="ARBA" id="ARBA00022763"/>
    </source>
</evidence>
<dbReference type="InterPro" id="IPR012340">
    <property type="entry name" value="NA-bd_OB-fold"/>
</dbReference>
<name>A0A2N5XL42_9HYPH</name>
<dbReference type="Pfam" id="PF01330">
    <property type="entry name" value="RuvA_N"/>
    <property type="match status" value="1"/>
</dbReference>